<sequence length="584" mass="67320">MLPGIGLRHARNGGDPVNMLKLQLPKNRIQYLLQQAPKRFDAAILERGWEYYHKNLIAQVELKFGTLIYATVQNPERRACEVTIDIESFENSECSCPDDGMCAHIAALVFHLYAPYGRPELLLQELKQAVLQRSRMRAAAARTEKTETRVLAPEPVGPAAEWQRFFDQRFYGYSLSHQHSIDTFRDAAWESLNAFAQDWDEAVRGLYRLHVVLFMLRKIEHFYLDTKASYLSYHHETGSKQGAALCIEKLKETVEKLPDAVFQSRHSLWRETLAMLGEWALQGRESPIDWLFVYRFIWSHVPVAKWRLEESERLDALLAKEGASGRLHTVLTLARAHFDVLLGESTGELPKRLEKLTAKRPGDFFLYLQEAHQHGDALSLLRWLRWLKPAMATATHDEFRTLCQYWTDVVKHIDNDAEWVGVMEALLPRSYNYYTGYLLQTKRYRQWVDLQLANRISPLNLYAAELKDVEKNDPALLLPLFTQAVERSVLEKNRTSYKTAVKLLKKLHTYYKKLDREADWERYVNRLAVKFARLRAFQEELKRTGYAAQTLPFGAGTGDADGRIAQAEPDNGDGMGDQTKAGTD</sequence>
<evidence type="ECO:0000256" key="2">
    <source>
        <dbReference type="SAM" id="MobiDB-lite"/>
    </source>
</evidence>
<evidence type="ECO:0000256" key="1">
    <source>
        <dbReference type="PROSITE-ProRule" id="PRU00325"/>
    </source>
</evidence>
<dbReference type="PROSITE" id="PS50966">
    <property type="entry name" value="ZF_SWIM"/>
    <property type="match status" value="1"/>
</dbReference>
<reference evidence="4 5" key="1">
    <citation type="submission" date="2024-09" db="EMBL/GenBank/DDBJ databases">
        <authorList>
            <person name="Sun Q."/>
            <person name="Mori K."/>
        </authorList>
    </citation>
    <scope>NUCLEOTIDE SEQUENCE [LARGE SCALE GENOMIC DNA]</scope>
    <source>
        <strain evidence="4 5">CCM 7759</strain>
    </source>
</reference>
<dbReference type="Pfam" id="PF04434">
    <property type="entry name" value="SWIM"/>
    <property type="match status" value="1"/>
</dbReference>
<proteinExistence type="predicted"/>
<keyword evidence="1" id="KW-0479">Metal-binding</keyword>
<name>A0ABV6DSC3_9BACL</name>
<keyword evidence="1" id="KW-0863">Zinc-finger</keyword>
<feature type="domain" description="SWIM-type" evidence="3">
    <location>
        <begin position="82"/>
        <end position="113"/>
    </location>
</feature>
<comment type="caution">
    <text evidence="4">The sequence shown here is derived from an EMBL/GenBank/DDBJ whole genome shotgun (WGS) entry which is preliminary data.</text>
</comment>
<evidence type="ECO:0000259" key="3">
    <source>
        <dbReference type="PROSITE" id="PS50966"/>
    </source>
</evidence>
<gene>
    <name evidence="4" type="ORF">ACFFK0_24475</name>
</gene>
<accession>A0ABV6DSC3</accession>
<dbReference type="RefSeq" id="WP_377473004.1">
    <property type="nucleotide sequence ID" value="NZ_JBHLWN010000098.1"/>
</dbReference>
<evidence type="ECO:0000313" key="5">
    <source>
        <dbReference type="Proteomes" id="UP001589776"/>
    </source>
</evidence>
<organism evidence="4 5">
    <name type="scientific">Paenibacillus chartarius</name>
    <dbReference type="NCBI Taxonomy" id="747481"/>
    <lineage>
        <taxon>Bacteria</taxon>
        <taxon>Bacillati</taxon>
        <taxon>Bacillota</taxon>
        <taxon>Bacilli</taxon>
        <taxon>Bacillales</taxon>
        <taxon>Paenibacillaceae</taxon>
        <taxon>Paenibacillus</taxon>
    </lineage>
</organism>
<keyword evidence="1" id="KW-0862">Zinc</keyword>
<dbReference type="EMBL" id="JBHLWN010000098">
    <property type="protein sequence ID" value="MFC0215555.1"/>
    <property type="molecule type" value="Genomic_DNA"/>
</dbReference>
<keyword evidence="5" id="KW-1185">Reference proteome</keyword>
<feature type="region of interest" description="Disordered" evidence="2">
    <location>
        <begin position="556"/>
        <end position="584"/>
    </location>
</feature>
<dbReference type="Proteomes" id="UP001589776">
    <property type="component" value="Unassembled WGS sequence"/>
</dbReference>
<evidence type="ECO:0000313" key="4">
    <source>
        <dbReference type="EMBL" id="MFC0215555.1"/>
    </source>
</evidence>
<dbReference type="InterPro" id="IPR007527">
    <property type="entry name" value="Znf_SWIM"/>
</dbReference>
<protein>
    <submittedName>
        <fullName evidence="4">SWIM zinc finger family protein</fullName>
    </submittedName>
</protein>